<keyword evidence="2 5" id="KW-0813">Transport</keyword>
<keyword evidence="3 5" id="KW-0653">Protein transport</keyword>
<comment type="subcellular location">
    <subcellularLocation>
        <location evidence="5">Cytoplasm</location>
    </subcellularLocation>
</comment>
<proteinExistence type="inferred from homology"/>
<evidence type="ECO:0000313" key="7">
    <source>
        <dbReference type="Proteomes" id="UP001054820"/>
    </source>
</evidence>
<comment type="function">
    <text evidence="5">One of the proteins required for the normal export of preproteins out of the cell cytoplasm. It is a molecular chaperone that binds to a subset of precursor proteins, maintaining them in a translocation-competent state. It also specifically binds to its receptor SecA.</text>
</comment>
<keyword evidence="4 5" id="KW-0811">Translocation</keyword>
<dbReference type="HAMAP" id="MF_00821">
    <property type="entry name" value="SecB"/>
    <property type="match status" value="1"/>
</dbReference>
<evidence type="ECO:0000256" key="4">
    <source>
        <dbReference type="ARBA" id="ARBA00023010"/>
    </source>
</evidence>
<organism evidence="6 7">
    <name type="scientific">Thiomicrorhabdus immobilis</name>
    <dbReference type="NCBI Taxonomy" id="2791037"/>
    <lineage>
        <taxon>Bacteria</taxon>
        <taxon>Pseudomonadati</taxon>
        <taxon>Pseudomonadota</taxon>
        <taxon>Gammaproteobacteria</taxon>
        <taxon>Thiotrichales</taxon>
        <taxon>Piscirickettsiaceae</taxon>
        <taxon>Thiomicrorhabdus</taxon>
    </lineage>
</organism>
<evidence type="ECO:0000313" key="6">
    <source>
        <dbReference type="EMBL" id="BCN94229.1"/>
    </source>
</evidence>
<keyword evidence="5" id="KW-0963">Cytoplasm</keyword>
<evidence type="ECO:0000256" key="5">
    <source>
        <dbReference type="HAMAP-Rule" id="MF_00821"/>
    </source>
</evidence>
<comment type="subunit">
    <text evidence="5">Homotetramer, a dimer of dimers. One homotetramer interacts with 1 SecA dimer.</text>
</comment>
<evidence type="ECO:0000256" key="3">
    <source>
        <dbReference type="ARBA" id="ARBA00022927"/>
    </source>
</evidence>
<evidence type="ECO:0000256" key="2">
    <source>
        <dbReference type="ARBA" id="ARBA00022448"/>
    </source>
</evidence>
<dbReference type="NCBIfam" id="NF004393">
    <property type="entry name" value="PRK05751.1-4"/>
    <property type="match status" value="1"/>
</dbReference>
<gene>
    <name evidence="5 6" type="primary">secB</name>
    <name evidence="6" type="ORF">THMIRHAM_20140</name>
</gene>
<dbReference type="RefSeq" id="WP_237261699.1">
    <property type="nucleotide sequence ID" value="NZ_AP024202.1"/>
</dbReference>
<dbReference type="InterPro" id="IPR035958">
    <property type="entry name" value="SecB-like_sf"/>
</dbReference>
<keyword evidence="5" id="KW-0143">Chaperone</keyword>
<dbReference type="Proteomes" id="UP001054820">
    <property type="component" value="Chromosome"/>
</dbReference>
<dbReference type="Pfam" id="PF02556">
    <property type="entry name" value="SecB"/>
    <property type="match status" value="1"/>
</dbReference>
<dbReference type="InterPro" id="IPR003708">
    <property type="entry name" value="SecB"/>
</dbReference>
<comment type="similarity">
    <text evidence="1 5">Belongs to the SecB family.</text>
</comment>
<dbReference type="PRINTS" id="PR01594">
    <property type="entry name" value="SECBCHAPRONE"/>
</dbReference>
<protein>
    <recommendedName>
        <fullName evidence="5">Protein-export protein SecB</fullName>
    </recommendedName>
</protein>
<reference evidence="6" key="1">
    <citation type="journal article" date="2022" name="Arch. Microbiol.">
        <title>Thiomicrorhabdus immobilis sp. nov., a mesophilic sulfur-oxidizing bacterium isolated from sediment of a brackish lake in northern Japan.</title>
        <authorList>
            <person name="Kojima H."/>
            <person name="Mochizuki J."/>
            <person name="Kanda M."/>
            <person name="Watanabe T."/>
            <person name="Fukui M."/>
        </authorList>
    </citation>
    <scope>NUCLEOTIDE SEQUENCE</scope>
    <source>
        <strain evidence="6">Am19</strain>
    </source>
</reference>
<accession>A0ABM7MFE5</accession>
<dbReference type="NCBIfam" id="TIGR00809">
    <property type="entry name" value="secB"/>
    <property type="match status" value="1"/>
</dbReference>
<evidence type="ECO:0000256" key="1">
    <source>
        <dbReference type="ARBA" id="ARBA00009990"/>
    </source>
</evidence>
<dbReference type="EMBL" id="AP024202">
    <property type="protein sequence ID" value="BCN94229.1"/>
    <property type="molecule type" value="Genomic_DNA"/>
</dbReference>
<dbReference type="Gene3D" id="3.10.420.10">
    <property type="entry name" value="SecB-like"/>
    <property type="match status" value="1"/>
</dbReference>
<dbReference type="PANTHER" id="PTHR36918">
    <property type="match status" value="1"/>
</dbReference>
<dbReference type="SUPFAM" id="SSF54611">
    <property type="entry name" value="SecB-like"/>
    <property type="match status" value="1"/>
</dbReference>
<sequence length="150" mass="16976">MSEAPQQTFVIQKIYTKDVSFESPNTPELFTTDFQPGLAMDLNVESRNLEGDIYHVVVRVTAQTKVEDKTAFLCEVEQAGIFTLAGFNDAELSYMLGVQCPTALFPYARETVSDLVARGGFPQLLLEPVNFEMMYHEHMQQRAQQSETEQ</sequence>
<keyword evidence="7" id="KW-1185">Reference proteome</keyword>
<name>A0ABM7MFE5_9GAMM</name>
<dbReference type="PANTHER" id="PTHR36918:SF1">
    <property type="entry name" value="PROTEIN-EXPORT PROTEIN SECB"/>
    <property type="match status" value="1"/>
</dbReference>